<feature type="compositionally biased region" description="Basic and acidic residues" evidence="1">
    <location>
        <begin position="181"/>
        <end position="202"/>
    </location>
</feature>
<dbReference type="AlphaFoldDB" id="A0AAI9TVF5"/>
<name>A0AAI9TVF5_9PEZI</name>
<sequence length="223" mass="25492">MATETPPATAATAATAIAPQVFHWDERRHDIVGFEYRKVFYERIEPDATLASCYAPPYKRRTVAVAAGSLSHFFDDTYGFSRARALMDSGRYGPERFETRFHVDFVESGDQQDIKNQRHVLLYELPPTAAELRAWAEWDKNLPIMQAKYEEWQEARTVRITSWQLMEMNDYSSGSESDSDADTKSDAETKGDTEMEDVIKEEGDTEMEDETEEDSKAASEDED</sequence>
<keyword evidence="3" id="KW-1185">Reference proteome</keyword>
<evidence type="ECO:0000313" key="2">
    <source>
        <dbReference type="EMBL" id="KAK1446608.1"/>
    </source>
</evidence>
<feature type="compositionally biased region" description="Basic and acidic residues" evidence="1">
    <location>
        <begin position="214"/>
        <end position="223"/>
    </location>
</feature>
<evidence type="ECO:0000313" key="3">
    <source>
        <dbReference type="Proteomes" id="UP001239795"/>
    </source>
</evidence>
<feature type="region of interest" description="Disordered" evidence="1">
    <location>
        <begin position="170"/>
        <end position="223"/>
    </location>
</feature>
<proteinExistence type="predicted"/>
<dbReference type="Proteomes" id="UP001239795">
    <property type="component" value="Unassembled WGS sequence"/>
</dbReference>
<accession>A0AAI9TVF5</accession>
<organism evidence="2 3">
    <name type="scientific">Colletotrichum melonis</name>
    <dbReference type="NCBI Taxonomy" id="1209925"/>
    <lineage>
        <taxon>Eukaryota</taxon>
        <taxon>Fungi</taxon>
        <taxon>Dikarya</taxon>
        <taxon>Ascomycota</taxon>
        <taxon>Pezizomycotina</taxon>
        <taxon>Sordariomycetes</taxon>
        <taxon>Hypocreomycetidae</taxon>
        <taxon>Glomerellales</taxon>
        <taxon>Glomerellaceae</taxon>
        <taxon>Colletotrichum</taxon>
        <taxon>Colletotrichum acutatum species complex</taxon>
    </lineage>
</organism>
<gene>
    <name evidence="2" type="ORF">CMEL01_16818</name>
</gene>
<comment type="caution">
    <text evidence="2">The sequence shown here is derived from an EMBL/GenBank/DDBJ whole genome shotgun (WGS) entry which is preliminary data.</text>
</comment>
<evidence type="ECO:0000256" key="1">
    <source>
        <dbReference type="SAM" id="MobiDB-lite"/>
    </source>
</evidence>
<reference evidence="2 3" key="1">
    <citation type="submission" date="2016-10" db="EMBL/GenBank/DDBJ databases">
        <title>The genome sequence of Colletotrichum fioriniae PJ7.</title>
        <authorList>
            <person name="Baroncelli R."/>
        </authorList>
    </citation>
    <scope>NUCLEOTIDE SEQUENCE [LARGE SCALE GENOMIC DNA]</scope>
    <source>
        <strain evidence="2">Col 31</strain>
    </source>
</reference>
<feature type="compositionally biased region" description="Acidic residues" evidence="1">
    <location>
        <begin position="203"/>
        <end position="213"/>
    </location>
</feature>
<protein>
    <submittedName>
        <fullName evidence="2">Uncharacterized protein</fullName>
    </submittedName>
</protein>
<dbReference type="EMBL" id="MLGG01000086">
    <property type="protein sequence ID" value="KAK1446608.1"/>
    <property type="molecule type" value="Genomic_DNA"/>
</dbReference>